<keyword evidence="1" id="KW-0378">Hydrolase</keyword>
<reference evidence="1 2" key="1">
    <citation type="submission" date="2014-01" db="EMBL/GenBank/DDBJ databases">
        <title>Plasmidome dynamics in the species complex Clostridium novyi sensu lato converts strains of independent lineages into distinctly different pathogens.</title>
        <authorList>
            <person name="Skarin H."/>
            <person name="Segerman B."/>
        </authorList>
    </citation>
    <scope>NUCLEOTIDE SEQUENCE [LARGE SCALE GENOMIC DNA]</scope>
    <source>
        <strain evidence="1 2">DC5</strain>
    </source>
</reference>
<dbReference type="CDD" id="cd03440">
    <property type="entry name" value="hot_dog"/>
    <property type="match status" value="1"/>
</dbReference>
<dbReference type="Proteomes" id="UP000030014">
    <property type="component" value="Unassembled WGS sequence"/>
</dbReference>
<dbReference type="GO" id="GO:0016787">
    <property type="term" value="F:hydrolase activity"/>
    <property type="evidence" value="ECO:0007669"/>
    <property type="project" value="UniProtKB-KW"/>
</dbReference>
<dbReference type="InterPro" id="IPR029069">
    <property type="entry name" value="HotDog_dom_sf"/>
</dbReference>
<dbReference type="SUPFAM" id="SSF54637">
    <property type="entry name" value="Thioesterase/thiol ester dehydrase-isomerase"/>
    <property type="match status" value="1"/>
</dbReference>
<dbReference type="EMBL" id="JDRY01000010">
    <property type="protein sequence ID" value="KGN01032.1"/>
    <property type="molecule type" value="Genomic_DNA"/>
</dbReference>
<accession>A0A0A0ILA1</accession>
<name>A0A0A0ILA1_CLOBO</name>
<dbReference type="AlphaFoldDB" id="A0A0A0ILA1"/>
<organism evidence="1 2">
    <name type="scientific">Clostridium botulinum C/D str. DC5</name>
    <dbReference type="NCBI Taxonomy" id="1443128"/>
    <lineage>
        <taxon>Bacteria</taxon>
        <taxon>Bacillati</taxon>
        <taxon>Bacillota</taxon>
        <taxon>Clostridia</taxon>
        <taxon>Eubacteriales</taxon>
        <taxon>Clostridiaceae</taxon>
        <taxon>Clostridium</taxon>
    </lineage>
</organism>
<proteinExistence type="predicted"/>
<comment type="caution">
    <text evidence="1">The sequence shown here is derived from an EMBL/GenBank/DDBJ whole genome shotgun (WGS) entry which is preliminary data.</text>
</comment>
<dbReference type="Gene3D" id="3.10.129.10">
    <property type="entry name" value="Hotdog Thioesterase"/>
    <property type="match status" value="1"/>
</dbReference>
<protein>
    <submittedName>
        <fullName evidence="1">Acyl-CoA hydrolase</fullName>
    </submittedName>
</protein>
<evidence type="ECO:0000313" key="2">
    <source>
        <dbReference type="Proteomes" id="UP000030014"/>
    </source>
</evidence>
<evidence type="ECO:0000313" key="1">
    <source>
        <dbReference type="EMBL" id="KGN01032.1"/>
    </source>
</evidence>
<dbReference type="RefSeq" id="WP_039256948.1">
    <property type="nucleotide sequence ID" value="NZ_JDRY01000010.1"/>
</dbReference>
<gene>
    <name evidence="1" type="ORF">Z955_02000</name>
</gene>
<sequence length="132" mass="14953">MTCSDVNKECYTTTMRYRMSSRDVFYGGGVVNGARSITYMGDLAERLISKVFNNSGRCIGIEKIRLHNPVFAGDYMEFIARVIERDDKKVKIECRSFKVAAIPENPEFESSIDVLEEPQISTSAIMIYESLS</sequence>